<dbReference type="AlphaFoldDB" id="G2JAL5"/>
<dbReference type="Pfam" id="PF06945">
    <property type="entry name" value="DUF1289"/>
    <property type="match status" value="1"/>
</dbReference>
<dbReference type="EMBL" id="CAFB01000048">
    <property type="protein sequence ID" value="CCD29817.1"/>
    <property type="molecule type" value="Genomic_DNA"/>
</dbReference>
<evidence type="ECO:0000313" key="1">
    <source>
        <dbReference type="EMBL" id="CCD29817.1"/>
    </source>
</evidence>
<dbReference type="PANTHER" id="PTHR35175">
    <property type="entry name" value="DUF1289 DOMAIN-CONTAINING PROTEIN"/>
    <property type="match status" value="1"/>
</dbReference>
<dbReference type="eggNOG" id="COG3313">
    <property type="taxonomic scope" value="Bacteria"/>
</dbReference>
<evidence type="ECO:0008006" key="3">
    <source>
        <dbReference type="Google" id="ProtNLM"/>
    </source>
</evidence>
<proteinExistence type="predicted"/>
<gene>
    <name evidence="1" type="ORF">CAGGBEG34_300017</name>
</gene>
<dbReference type="RefSeq" id="WP_006682947.1">
    <property type="nucleotide sequence ID" value="NZ_CAFB01000048.1"/>
</dbReference>
<organism evidence="1 2">
    <name type="scientific">Candidatus Glomeribacter gigasporarum BEG34</name>
    <dbReference type="NCBI Taxonomy" id="1070319"/>
    <lineage>
        <taxon>Bacteria</taxon>
        <taxon>Pseudomonadati</taxon>
        <taxon>Pseudomonadota</taxon>
        <taxon>Betaproteobacteria</taxon>
        <taxon>Burkholderiales</taxon>
        <taxon>Burkholderiaceae</taxon>
        <taxon>Candidatus Glomeribacter</taxon>
    </lineage>
</organism>
<evidence type="ECO:0000313" key="2">
    <source>
        <dbReference type="Proteomes" id="UP000054051"/>
    </source>
</evidence>
<protein>
    <recommendedName>
        <fullName evidence="3">Fe-S protein</fullName>
    </recommendedName>
</protein>
<keyword evidence="2" id="KW-1185">Reference proteome</keyword>
<comment type="caution">
    <text evidence="1">The sequence shown here is derived from an EMBL/GenBank/DDBJ whole genome shotgun (WGS) entry which is preliminary data.</text>
</comment>
<sequence length="76" mass="8504">METLLKTAIANAKMQQPFGSPCIDVCRLNPQTGYCEGCFRTLEEIRSWKTMTDSDKRGLFEALLARSAAGHRGKPR</sequence>
<dbReference type="OrthoDB" id="8911262at2"/>
<dbReference type="STRING" id="1070319.CAGGBEG34_300017"/>
<reference evidence="1 2" key="1">
    <citation type="submission" date="2011-08" db="EMBL/GenBank/DDBJ databases">
        <title>The genome of the obligate endobacterium of an arbuscular mycorrhizal fungus reveals an interphylum network of nutritional interactions.</title>
        <authorList>
            <person name="Ghignone S."/>
            <person name="Salvioli A."/>
            <person name="Anca I."/>
            <person name="Lumini E."/>
            <person name="Ortu G."/>
            <person name="Petiti L."/>
            <person name="Cruveiller S."/>
            <person name="Bianciotto V."/>
            <person name="Piffanelli P."/>
            <person name="Lanfranco L."/>
            <person name="Bonfante P."/>
        </authorList>
    </citation>
    <scope>NUCLEOTIDE SEQUENCE [LARGE SCALE GENOMIC DNA]</scope>
    <source>
        <strain evidence="1 2">BEG34</strain>
    </source>
</reference>
<dbReference type="Proteomes" id="UP000054051">
    <property type="component" value="Unassembled WGS sequence"/>
</dbReference>
<dbReference type="InterPro" id="IPR010710">
    <property type="entry name" value="DUF1289"/>
</dbReference>
<dbReference type="PANTHER" id="PTHR35175:SF2">
    <property type="entry name" value="DUF1289 DOMAIN-CONTAINING PROTEIN"/>
    <property type="match status" value="1"/>
</dbReference>
<accession>G2JAL5</accession>
<name>G2JAL5_9BURK</name>